<feature type="region of interest" description="Disordered" evidence="6">
    <location>
        <begin position="1"/>
        <end position="29"/>
    </location>
</feature>
<sequence>MRNSSDRPMSTSGQTQSQTQAEPTRESSHGRLRQLWNDYLPYWFVTPMVLVMVMITFFPGAYDLYLSVIAEPTMDVFGADFVGLSNYETAFTRGGAIHSFVITITVVVSALLLESVLGFLLAALVAGVESSRAKSFYRVLFIIPMAVAPVSLATIGRIMLNSEIGVIPYLIEAATPFAAPAFLSEIPLLTVILLDTWNWTPFMFIIFYAGLSSVPITLIEASKVDGAPLWRRYVHVIIPYMKPVVFVATLIRMIDLFRTFGVVYGLTQGGPGTATQLVSINIYEQMFINNSSGVAAAIAVVYLVFVVAIANIVIAKVGFEGVWD</sequence>
<dbReference type="GO" id="GO:0005886">
    <property type="term" value="C:plasma membrane"/>
    <property type="evidence" value="ECO:0007669"/>
    <property type="project" value="UniProtKB-SubCell"/>
</dbReference>
<comment type="subcellular location">
    <subcellularLocation>
        <location evidence="5">Cell membrane</location>
        <topology evidence="5">Multi-pass membrane protein</topology>
    </subcellularLocation>
    <subcellularLocation>
        <location evidence="1">Membrane</location>
        <topology evidence="1">Multi-pass membrane protein</topology>
    </subcellularLocation>
</comment>
<evidence type="ECO:0000256" key="2">
    <source>
        <dbReference type="ARBA" id="ARBA00022692"/>
    </source>
</evidence>
<keyword evidence="5" id="KW-0813">Transport</keyword>
<dbReference type="Pfam" id="PF00528">
    <property type="entry name" value="BPD_transp_1"/>
    <property type="match status" value="1"/>
</dbReference>
<dbReference type="InterPro" id="IPR052730">
    <property type="entry name" value="Sugar_ABC_transporter"/>
</dbReference>
<dbReference type="Proteomes" id="UP000199126">
    <property type="component" value="Unassembled WGS sequence"/>
</dbReference>
<accession>A0A1H8VNZ6</accession>
<keyword evidence="3 5" id="KW-1133">Transmembrane helix</keyword>
<keyword evidence="4 5" id="KW-0472">Membrane</keyword>
<name>A0A1H8VNZ6_9EURY</name>
<evidence type="ECO:0000256" key="4">
    <source>
        <dbReference type="ARBA" id="ARBA00023136"/>
    </source>
</evidence>
<dbReference type="Gene3D" id="1.10.3720.10">
    <property type="entry name" value="MetI-like"/>
    <property type="match status" value="1"/>
</dbReference>
<evidence type="ECO:0000256" key="5">
    <source>
        <dbReference type="RuleBase" id="RU363032"/>
    </source>
</evidence>
<feature type="transmembrane region" description="Helical" evidence="5">
    <location>
        <begin position="202"/>
        <end position="221"/>
    </location>
</feature>
<dbReference type="PANTHER" id="PTHR43759:SF1">
    <property type="entry name" value="GLUCOSE IMPORT SYSTEM PERMEASE PROTEIN GLCT"/>
    <property type="match status" value="1"/>
</dbReference>
<gene>
    <name evidence="8" type="ORF">SAMN04487948_11847</name>
</gene>
<dbReference type="GO" id="GO:0055085">
    <property type="term" value="P:transmembrane transport"/>
    <property type="evidence" value="ECO:0007669"/>
    <property type="project" value="InterPro"/>
</dbReference>
<feature type="transmembrane region" description="Helical" evidence="5">
    <location>
        <begin position="39"/>
        <end position="58"/>
    </location>
</feature>
<feature type="transmembrane region" description="Helical" evidence="5">
    <location>
        <begin position="233"/>
        <end position="254"/>
    </location>
</feature>
<evidence type="ECO:0000256" key="6">
    <source>
        <dbReference type="SAM" id="MobiDB-lite"/>
    </source>
</evidence>
<reference evidence="9" key="1">
    <citation type="submission" date="2016-10" db="EMBL/GenBank/DDBJ databases">
        <authorList>
            <person name="Varghese N."/>
            <person name="Submissions S."/>
        </authorList>
    </citation>
    <scope>NUCLEOTIDE SEQUENCE [LARGE SCALE GENOMIC DNA]</scope>
    <source>
        <strain evidence="9">CGMCC 1.10121</strain>
    </source>
</reference>
<keyword evidence="8" id="KW-0762">Sugar transport</keyword>
<dbReference type="SUPFAM" id="SSF161098">
    <property type="entry name" value="MetI-like"/>
    <property type="match status" value="1"/>
</dbReference>
<feature type="domain" description="ABC transmembrane type-1" evidence="7">
    <location>
        <begin position="100"/>
        <end position="313"/>
    </location>
</feature>
<dbReference type="PANTHER" id="PTHR43759">
    <property type="entry name" value="TREHALOSE TRANSPORT SYSTEM PERMEASE PROTEIN SUGA"/>
    <property type="match status" value="1"/>
</dbReference>
<dbReference type="CDD" id="cd06261">
    <property type="entry name" value="TM_PBP2"/>
    <property type="match status" value="1"/>
</dbReference>
<evidence type="ECO:0000259" key="7">
    <source>
        <dbReference type="PROSITE" id="PS50928"/>
    </source>
</evidence>
<dbReference type="InterPro" id="IPR035906">
    <property type="entry name" value="MetI-like_sf"/>
</dbReference>
<comment type="similarity">
    <text evidence="5">Belongs to the binding-protein-dependent transport system permease family.</text>
</comment>
<feature type="transmembrane region" description="Helical" evidence="5">
    <location>
        <begin position="100"/>
        <end position="127"/>
    </location>
</feature>
<keyword evidence="9" id="KW-1185">Reference proteome</keyword>
<dbReference type="PROSITE" id="PS50928">
    <property type="entry name" value="ABC_TM1"/>
    <property type="match status" value="1"/>
</dbReference>
<protein>
    <submittedName>
        <fullName evidence="8">Multiple sugar transport system permease protein</fullName>
    </submittedName>
</protein>
<feature type="compositionally biased region" description="Low complexity" evidence="6">
    <location>
        <begin position="10"/>
        <end position="20"/>
    </location>
</feature>
<organism evidence="8 9">
    <name type="scientific">Halogranum amylolyticum</name>
    <dbReference type="NCBI Taxonomy" id="660520"/>
    <lineage>
        <taxon>Archaea</taxon>
        <taxon>Methanobacteriati</taxon>
        <taxon>Methanobacteriota</taxon>
        <taxon>Stenosarchaea group</taxon>
        <taxon>Halobacteria</taxon>
        <taxon>Halobacteriales</taxon>
        <taxon>Haloferacaceae</taxon>
    </lineage>
</organism>
<feature type="transmembrane region" description="Helical" evidence="5">
    <location>
        <begin position="139"/>
        <end position="160"/>
    </location>
</feature>
<evidence type="ECO:0000256" key="1">
    <source>
        <dbReference type="ARBA" id="ARBA00004141"/>
    </source>
</evidence>
<evidence type="ECO:0000256" key="3">
    <source>
        <dbReference type="ARBA" id="ARBA00022989"/>
    </source>
</evidence>
<keyword evidence="2 5" id="KW-0812">Transmembrane</keyword>
<dbReference type="EMBL" id="FODV01000018">
    <property type="protein sequence ID" value="SEP17129.1"/>
    <property type="molecule type" value="Genomic_DNA"/>
</dbReference>
<feature type="transmembrane region" description="Helical" evidence="5">
    <location>
        <begin position="294"/>
        <end position="314"/>
    </location>
</feature>
<dbReference type="InterPro" id="IPR000515">
    <property type="entry name" value="MetI-like"/>
</dbReference>
<proteinExistence type="inferred from homology"/>
<evidence type="ECO:0000313" key="9">
    <source>
        <dbReference type="Proteomes" id="UP000199126"/>
    </source>
</evidence>
<evidence type="ECO:0000313" key="8">
    <source>
        <dbReference type="EMBL" id="SEP17129.1"/>
    </source>
</evidence>
<dbReference type="AlphaFoldDB" id="A0A1H8VNZ6"/>